<dbReference type="GO" id="GO:0000981">
    <property type="term" value="F:DNA-binding transcription factor activity, RNA polymerase II-specific"/>
    <property type="evidence" value="ECO:0007669"/>
    <property type="project" value="TreeGrafter"/>
</dbReference>
<evidence type="ECO:0000256" key="3">
    <source>
        <dbReference type="ARBA" id="ARBA00023015"/>
    </source>
</evidence>
<evidence type="ECO:0000256" key="6">
    <source>
        <dbReference type="ARBA" id="ARBA00023163"/>
    </source>
</evidence>
<dbReference type="STRING" id="400682.A0A1X7VTA5"/>
<keyword evidence="6" id="KW-0804">Transcription</keyword>
<dbReference type="OrthoDB" id="10055441at2759"/>
<evidence type="ECO:0000256" key="8">
    <source>
        <dbReference type="SAM" id="MobiDB-lite"/>
    </source>
</evidence>
<dbReference type="GO" id="GO:0000978">
    <property type="term" value="F:RNA polymerase II cis-regulatory region sequence-specific DNA binding"/>
    <property type="evidence" value="ECO:0007669"/>
    <property type="project" value="TreeGrafter"/>
</dbReference>
<dbReference type="InterPro" id="IPR000647">
    <property type="entry name" value="CTF/NFI"/>
</dbReference>
<protein>
    <recommendedName>
        <fullName evidence="9">CTF/NF-I domain-containing protein</fullName>
    </recommendedName>
</protein>
<dbReference type="eggNOG" id="KOG3663">
    <property type="taxonomic scope" value="Eukaryota"/>
</dbReference>
<dbReference type="GO" id="GO:0045893">
    <property type="term" value="P:positive regulation of DNA-templated transcription"/>
    <property type="evidence" value="ECO:0007669"/>
    <property type="project" value="UniProtKB-ARBA"/>
</dbReference>
<dbReference type="Proteomes" id="UP000007879">
    <property type="component" value="Unassembled WGS sequence"/>
</dbReference>
<proteinExistence type="predicted"/>
<evidence type="ECO:0000313" key="10">
    <source>
        <dbReference type="EnsemblMetazoa" id="Aqu2.1.43080_001"/>
    </source>
</evidence>
<reference evidence="10" key="2">
    <citation type="submission" date="2017-05" db="UniProtKB">
        <authorList>
            <consortium name="EnsemblMetazoa"/>
        </authorList>
    </citation>
    <scope>IDENTIFICATION</scope>
</reference>
<dbReference type="Pfam" id="PF03165">
    <property type="entry name" value="MH1"/>
    <property type="match status" value="1"/>
</dbReference>
<evidence type="ECO:0000256" key="7">
    <source>
        <dbReference type="ARBA" id="ARBA00023242"/>
    </source>
</evidence>
<keyword evidence="2" id="KW-0235">DNA replication</keyword>
<dbReference type="InterPro" id="IPR020604">
    <property type="entry name" value="CTF/NFI_DNA-bd-dom"/>
</dbReference>
<dbReference type="InterPro" id="IPR019548">
    <property type="entry name" value="CTF/NFI_DNA-bd_N"/>
</dbReference>
<feature type="region of interest" description="Disordered" evidence="8">
    <location>
        <begin position="379"/>
        <end position="418"/>
    </location>
</feature>
<feature type="region of interest" description="Disordered" evidence="8">
    <location>
        <begin position="439"/>
        <end position="470"/>
    </location>
</feature>
<evidence type="ECO:0000313" key="11">
    <source>
        <dbReference type="Proteomes" id="UP000007879"/>
    </source>
</evidence>
<gene>
    <name evidence="10" type="primary">100636562</name>
</gene>
<dbReference type="FunCoup" id="A0A1X7VTA5">
    <property type="interactions" value="345"/>
</dbReference>
<dbReference type="InterPro" id="IPR003619">
    <property type="entry name" value="MAD_homology1_Dwarfin-type"/>
</dbReference>
<dbReference type="PROSITE" id="PS51080">
    <property type="entry name" value="CTF_NFI_2"/>
    <property type="match status" value="1"/>
</dbReference>
<dbReference type="Pfam" id="PF10524">
    <property type="entry name" value="NfI_DNAbd_pre-N"/>
    <property type="match status" value="1"/>
</dbReference>
<evidence type="ECO:0000256" key="1">
    <source>
        <dbReference type="ARBA" id="ARBA00004123"/>
    </source>
</evidence>
<feature type="domain" description="CTF/NF-I" evidence="9">
    <location>
        <begin position="27"/>
        <end position="220"/>
    </location>
</feature>
<dbReference type="SMART" id="SM00523">
    <property type="entry name" value="DWA"/>
    <property type="match status" value="1"/>
</dbReference>
<comment type="subcellular location">
    <subcellularLocation>
        <location evidence="1">Nucleus</location>
    </subcellularLocation>
</comment>
<accession>A0A1X7VTA5</accession>
<evidence type="ECO:0000256" key="5">
    <source>
        <dbReference type="ARBA" id="ARBA00023159"/>
    </source>
</evidence>
<evidence type="ECO:0000256" key="2">
    <source>
        <dbReference type="ARBA" id="ARBA00022705"/>
    </source>
</evidence>
<dbReference type="KEGG" id="aqu:100636562"/>
<dbReference type="EnsemblMetazoa" id="Aqu2.1.43080_001">
    <property type="protein sequence ID" value="Aqu2.1.43080_001"/>
    <property type="gene ID" value="Aqu2.1.43080"/>
</dbReference>
<dbReference type="PANTHER" id="PTHR11492:SF8">
    <property type="entry name" value="NUCLEAR FACTOR I, ISOFORM B"/>
    <property type="match status" value="1"/>
</dbReference>
<feature type="compositionally biased region" description="Polar residues" evidence="8">
    <location>
        <begin position="379"/>
        <end position="398"/>
    </location>
</feature>
<dbReference type="EnsemblMetazoa" id="XM_003382910.3">
    <property type="protein sequence ID" value="XP_003382958.1"/>
    <property type="gene ID" value="LOC100636562"/>
</dbReference>
<organism evidence="10">
    <name type="scientific">Amphimedon queenslandica</name>
    <name type="common">Sponge</name>
    <dbReference type="NCBI Taxonomy" id="400682"/>
    <lineage>
        <taxon>Eukaryota</taxon>
        <taxon>Metazoa</taxon>
        <taxon>Porifera</taxon>
        <taxon>Demospongiae</taxon>
        <taxon>Heteroscleromorpha</taxon>
        <taxon>Haplosclerida</taxon>
        <taxon>Niphatidae</taxon>
        <taxon>Amphimedon</taxon>
    </lineage>
</organism>
<keyword evidence="3" id="KW-0805">Transcription regulation</keyword>
<keyword evidence="7" id="KW-0539">Nucleus</keyword>
<dbReference type="GO" id="GO:0006260">
    <property type="term" value="P:DNA replication"/>
    <property type="evidence" value="ECO:0007669"/>
    <property type="project" value="UniProtKB-KW"/>
</dbReference>
<feature type="compositionally biased region" description="Polar residues" evidence="8">
    <location>
        <begin position="408"/>
        <end position="418"/>
    </location>
</feature>
<dbReference type="PANTHER" id="PTHR11492">
    <property type="entry name" value="NUCLEAR FACTOR I"/>
    <property type="match status" value="1"/>
</dbReference>
<dbReference type="GO" id="GO:0005634">
    <property type="term" value="C:nucleus"/>
    <property type="evidence" value="ECO:0007669"/>
    <property type="project" value="UniProtKB-SubCell"/>
</dbReference>
<keyword evidence="5" id="KW-0010">Activator</keyword>
<sequence length="470" mass="52730">MSDMRNWSLIQQSAKQAGAVAGSAAVLDDASEYKTDQQRQFIEALLPHVRSFAFTWLNLQARKRKFYKDNDRRMTMEEERHCKDELDSEPPEVKRKWASQLLAKLRKDIRPEHRDYFVKAITGEVQPCCVLSTPDQKGKMRRIDCLRQADKVWRLDLVMAILFHAFPLESTDGERLGKVVECRNPALCVQPHHIQVTVKELDLYLSNFVCPQGIRPEDIKKEREHSLRNLHVKGAYSAQELFDQHRIPITNATSFVSYCYHPYTRKRQIPAYGDHFTSQDWYASQALSYSKAIKMEPSSTTYCYANDTTGVAAMHPHASAVYPSPASIDPYTGHHYIAAASYVQSSQYCSNPGIDSSYQPSASNGTGYSMIQYVPPSLATSVSPVPSPQDGSTCLSNPLTPPHDESLNIRNSPSASPCSVQESAYQSIIPIQTISGSIHLPESPISDSRSPGKDTVPLIDSWDMSSTSVY</sequence>
<name>A0A1X7VTA5_AMPQE</name>
<reference evidence="11" key="1">
    <citation type="journal article" date="2010" name="Nature">
        <title>The Amphimedon queenslandica genome and the evolution of animal complexity.</title>
        <authorList>
            <person name="Srivastava M."/>
            <person name="Simakov O."/>
            <person name="Chapman J."/>
            <person name="Fahey B."/>
            <person name="Gauthier M.E."/>
            <person name="Mitros T."/>
            <person name="Richards G.S."/>
            <person name="Conaco C."/>
            <person name="Dacre M."/>
            <person name="Hellsten U."/>
            <person name="Larroux C."/>
            <person name="Putnam N.H."/>
            <person name="Stanke M."/>
            <person name="Adamska M."/>
            <person name="Darling A."/>
            <person name="Degnan S.M."/>
            <person name="Oakley T.H."/>
            <person name="Plachetzki D.C."/>
            <person name="Zhai Y."/>
            <person name="Adamski M."/>
            <person name="Calcino A."/>
            <person name="Cummins S.F."/>
            <person name="Goodstein D.M."/>
            <person name="Harris C."/>
            <person name="Jackson D.J."/>
            <person name="Leys S.P."/>
            <person name="Shu S."/>
            <person name="Woodcroft B.J."/>
            <person name="Vervoort M."/>
            <person name="Kosik K.S."/>
            <person name="Manning G."/>
            <person name="Degnan B.M."/>
            <person name="Rokhsar D.S."/>
        </authorList>
    </citation>
    <scope>NUCLEOTIDE SEQUENCE [LARGE SCALE GENOMIC DNA]</scope>
</reference>
<evidence type="ECO:0000256" key="4">
    <source>
        <dbReference type="ARBA" id="ARBA00023125"/>
    </source>
</evidence>
<keyword evidence="11" id="KW-1185">Reference proteome</keyword>
<dbReference type="AlphaFoldDB" id="A0A1X7VTA5"/>
<evidence type="ECO:0000259" key="9">
    <source>
        <dbReference type="PROSITE" id="PS51080"/>
    </source>
</evidence>
<dbReference type="InParanoid" id="A0A1X7VTA5"/>
<keyword evidence="4" id="KW-0238">DNA-binding</keyword>